<dbReference type="Proteomes" id="UP000193411">
    <property type="component" value="Unassembled WGS sequence"/>
</dbReference>
<feature type="chain" id="PRO_5012192362" description="Secreted protein" evidence="1">
    <location>
        <begin position="26"/>
        <end position="230"/>
    </location>
</feature>
<reference evidence="2 3" key="1">
    <citation type="submission" date="2016-07" db="EMBL/GenBank/DDBJ databases">
        <title>Pervasive Adenine N6-methylation of Active Genes in Fungi.</title>
        <authorList>
            <consortium name="DOE Joint Genome Institute"/>
            <person name="Mondo S.J."/>
            <person name="Dannebaum R.O."/>
            <person name="Kuo R.C."/>
            <person name="Labutti K."/>
            <person name="Haridas S."/>
            <person name="Kuo A."/>
            <person name="Salamov A."/>
            <person name="Ahrendt S.R."/>
            <person name="Lipzen A."/>
            <person name="Sullivan W."/>
            <person name="Andreopoulos W.B."/>
            <person name="Clum A."/>
            <person name="Lindquist E."/>
            <person name="Daum C."/>
            <person name="Ramamoorthy G.K."/>
            <person name="Gryganskyi A."/>
            <person name="Culley D."/>
            <person name="Magnuson J.K."/>
            <person name="James T.Y."/>
            <person name="O'Malley M.A."/>
            <person name="Stajich J.E."/>
            <person name="Spatafora J.W."/>
            <person name="Visel A."/>
            <person name="Grigoriev I.V."/>
        </authorList>
    </citation>
    <scope>NUCLEOTIDE SEQUENCE [LARGE SCALE GENOMIC DNA]</scope>
    <source>
        <strain evidence="2 3">PL171</strain>
    </source>
</reference>
<comment type="caution">
    <text evidence="2">The sequence shown here is derived from an EMBL/GenBank/DDBJ whole genome shotgun (WGS) entry which is preliminary data.</text>
</comment>
<organism evidence="2 3">
    <name type="scientific">Catenaria anguillulae PL171</name>
    <dbReference type="NCBI Taxonomy" id="765915"/>
    <lineage>
        <taxon>Eukaryota</taxon>
        <taxon>Fungi</taxon>
        <taxon>Fungi incertae sedis</taxon>
        <taxon>Blastocladiomycota</taxon>
        <taxon>Blastocladiomycetes</taxon>
        <taxon>Blastocladiales</taxon>
        <taxon>Catenariaceae</taxon>
        <taxon>Catenaria</taxon>
    </lineage>
</organism>
<evidence type="ECO:0000313" key="2">
    <source>
        <dbReference type="EMBL" id="ORZ37501.1"/>
    </source>
</evidence>
<feature type="signal peptide" evidence="1">
    <location>
        <begin position="1"/>
        <end position="25"/>
    </location>
</feature>
<sequence length="230" mass="24123">MHSSTLVAALAILIALSASAPAAHAQPSEELVAALCVTQNAQVGSKCLDQANALLTADQIDHAKWGASLCTDTCQFAYKNYNLGYFEQKCGPKIPNGLKEVIRNGSMLIENMGKAACLKDANPPEKYCFASVVHGSTKKKAVDQETACSECTTRLLPVLKDMLEKSKSLPEAMANSSTFVEARTAVELTEKTRGEKCPASAQGASGAGQVAATSVMAVLALALSVMLLSL</sequence>
<evidence type="ECO:0000313" key="3">
    <source>
        <dbReference type="Proteomes" id="UP000193411"/>
    </source>
</evidence>
<protein>
    <recommendedName>
        <fullName evidence="4">Secreted protein</fullName>
    </recommendedName>
</protein>
<evidence type="ECO:0008006" key="4">
    <source>
        <dbReference type="Google" id="ProtNLM"/>
    </source>
</evidence>
<dbReference type="AlphaFoldDB" id="A0A1Y2HUQ8"/>
<evidence type="ECO:0000256" key="1">
    <source>
        <dbReference type="SAM" id="SignalP"/>
    </source>
</evidence>
<accession>A0A1Y2HUQ8</accession>
<proteinExistence type="predicted"/>
<dbReference type="EMBL" id="MCFL01000012">
    <property type="protein sequence ID" value="ORZ37501.1"/>
    <property type="molecule type" value="Genomic_DNA"/>
</dbReference>
<gene>
    <name evidence="2" type="ORF">BCR44DRAFT_1483975</name>
</gene>
<keyword evidence="1" id="KW-0732">Signal</keyword>
<keyword evidence="3" id="KW-1185">Reference proteome</keyword>
<name>A0A1Y2HUQ8_9FUNG</name>